<dbReference type="InterPro" id="IPR003323">
    <property type="entry name" value="OTU_dom"/>
</dbReference>
<dbReference type="PROSITE" id="PS50802">
    <property type="entry name" value="OTU"/>
    <property type="match status" value="1"/>
</dbReference>
<accession>A0A8C4RG28</accession>
<feature type="domain" description="OTU" evidence="8">
    <location>
        <begin position="29"/>
        <end position="150"/>
    </location>
</feature>
<organism evidence="9 10">
    <name type="scientific">Erpetoichthys calabaricus</name>
    <name type="common">Rope fish</name>
    <name type="synonym">Calamoichthys calabaricus</name>
    <dbReference type="NCBI Taxonomy" id="27687"/>
    <lineage>
        <taxon>Eukaryota</taxon>
        <taxon>Metazoa</taxon>
        <taxon>Chordata</taxon>
        <taxon>Craniata</taxon>
        <taxon>Vertebrata</taxon>
        <taxon>Euteleostomi</taxon>
        <taxon>Actinopterygii</taxon>
        <taxon>Polypteriformes</taxon>
        <taxon>Polypteridae</taxon>
        <taxon>Erpetoichthys</taxon>
    </lineage>
</organism>
<dbReference type="Pfam" id="PF02338">
    <property type="entry name" value="OTU"/>
    <property type="match status" value="1"/>
</dbReference>
<keyword evidence="5" id="KW-0378">Hydrolase</keyword>
<keyword evidence="5" id="KW-0788">Thiol protease</keyword>
<feature type="compositionally biased region" description="Basic and acidic residues" evidence="6">
    <location>
        <begin position="538"/>
        <end position="554"/>
    </location>
</feature>
<feature type="compositionally biased region" description="Pro residues" evidence="6">
    <location>
        <begin position="612"/>
        <end position="621"/>
    </location>
</feature>
<feature type="compositionally biased region" description="Basic and acidic residues" evidence="6">
    <location>
        <begin position="480"/>
        <end position="490"/>
    </location>
</feature>
<reference evidence="9" key="1">
    <citation type="submission" date="2021-06" db="EMBL/GenBank/DDBJ databases">
        <authorList>
            <consortium name="Wellcome Sanger Institute Data Sharing"/>
        </authorList>
    </citation>
    <scope>NUCLEOTIDE SEQUENCE [LARGE SCALE GENOMIC DNA]</scope>
</reference>
<evidence type="ECO:0000259" key="8">
    <source>
        <dbReference type="PROSITE" id="PS50802"/>
    </source>
</evidence>
<dbReference type="PANTHER" id="PTHR12419">
    <property type="entry name" value="OTU DOMAIN CONTAINING PROTEIN"/>
    <property type="match status" value="1"/>
</dbReference>
<dbReference type="EC" id="3.4.19.12" evidence="2"/>
<evidence type="ECO:0000256" key="5">
    <source>
        <dbReference type="ARBA" id="ARBA00022807"/>
    </source>
</evidence>
<dbReference type="GO" id="GO:0004843">
    <property type="term" value="F:cysteine-type deubiquitinase activity"/>
    <property type="evidence" value="ECO:0007669"/>
    <property type="project" value="UniProtKB-EC"/>
</dbReference>
<feature type="compositionally biased region" description="Polar residues" evidence="6">
    <location>
        <begin position="342"/>
        <end position="353"/>
    </location>
</feature>
<dbReference type="GeneTree" id="ENSGT00940000159922"/>
<keyword evidence="4" id="KW-0833">Ubl conjugation pathway</keyword>
<feature type="compositionally biased region" description="Low complexity" evidence="6">
    <location>
        <begin position="196"/>
        <end position="211"/>
    </location>
</feature>
<dbReference type="AlphaFoldDB" id="A0A8C4RG28"/>
<evidence type="ECO:0000313" key="10">
    <source>
        <dbReference type="Proteomes" id="UP000694620"/>
    </source>
</evidence>
<feature type="region of interest" description="Disordered" evidence="6">
    <location>
        <begin position="337"/>
        <end position="402"/>
    </location>
</feature>
<protein>
    <recommendedName>
        <fullName evidence="2">ubiquitinyl hydrolase 1</fullName>
        <ecNumber evidence="2">3.4.19.12</ecNumber>
    </recommendedName>
</protein>
<evidence type="ECO:0000256" key="3">
    <source>
        <dbReference type="ARBA" id="ARBA00022670"/>
    </source>
</evidence>
<evidence type="ECO:0000259" key="7">
    <source>
        <dbReference type="PROSITE" id="PS50304"/>
    </source>
</evidence>
<dbReference type="SUPFAM" id="SSF54001">
    <property type="entry name" value="Cysteine proteinases"/>
    <property type="match status" value="1"/>
</dbReference>
<dbReference type="Ensembl" id="ENSECRT00000001986.1">
    <property type="protein sequence ID" value="ENSECRP00000001960.1"/>
    <property type="gene ID" value="ENSECRG00000001362.1"/>
</dbReference>
<proteinExistence type="predicted"/>
<reference evidence="9" key="2">
    <citation type="submission" date="2025-08" db="UniProtKB">
        <authorList>
            <consortium name="Ensembl"/>
        </authorList>
    </citation>
    <scope>IDENTIFICATION</scope>
</reference>
<keyword evidence="3" id="KW-0645">Protease</keyword>
<dbReference type="Gene3D" id="3.90.70.80">
    <property type="match status" value="1"/>
</dbReference>
<feature type="compositionally biased region" description="Polar residues" evidence="6">
    <location>
        <begin position="382"/>
        <end position="395"/>
    </location>
</feature>
<dbReference type="GO" id="GO:0061578">
    <property type="term" value="F:K63-linked deubiquitinase activity"/>
    <property type="evidence" value="ECO:0007669"/>
    <property type="project" value="TreeGrafter"/>
</dbReference>
<feature type="region of interest" description="Disordered" evidence="6">
    <location>
        <begin position="192"/>
        <end position="218"/>
    </location>
</feature>
<keyword evidence="10" id="KW-1185">Reference proteome</keyword>
<name>A0A8C4RG28_ERPCA</name>
<evidence type="ECO:0000256" key="4">
    <source>
        <dbReference type="ARBA" id="ARBA00022786"/>
    </source>
</evidence>
<dbReference type="PROSITE" id="PS50304">
    <property type="entry name" value="TUDOR"/>
    <property type="match status" value="1"/>
</dbReference>
<dbReference type="PANTHER" id="PTHR12419:SF9">
    <property type="entry name" value="OTU DOMAIN-CONTAINING PROTEIN 4"/>
    <property type="match status" value="1"/>
</dbReference>
<reference evidence="9" key="3">
    <citation type="submission" date="2025-09" db="UniProtKB">
        <authorList>
            <consortium name="Ensembl"/>
        </authorList>
    </citation>
    <scope>IDENTIFICATION</scope>
</reference>
<comment type="catalytic activity">
    <reaction evidence="1">
        <text>Thiol-dependent hydrolysis of ester, thioester, amide, peptide and isopeptide bonds formed by the C-terminal Gly of ubiquitin (a 76-residue protein attached to proteins as an intracellular targeting signal).</text>
        <dbReference type="EC" id="3.4.19.12"/>
    </reaction>
</comment>
<evidence type="ECO:0000256" key="2">
    <source>
        <dbReference type="ARBA" id="ARBA00012759"/>
    </source>
</evidence>
<dbReference type="GO" id="GO:1903093">
    <property type="term" value="P:regulation of protein K48-linked deubiquitination"/>
    <property type="evidence" value="ECO:0007669"/>
    <property type="project" value="TreeGrafter"/>
</dbReference>
<dbReference type="GO" id="GO:2000660">
    <property type="term" value="P:negative regulation of interleukin-1-mediated signaling pathway"/>
    <property type="evidence" value="ECO:0007669"/>
    <property type="project" value="TreeGrafter"/>
</dbReference>
<dbReference type="InterPro" id="IPR050704">
    <property type="entry name" value="Peptidase_C85-like"/>
</dbReference>
<dbReference type="InterPro" id="IPR002999">
    <property type="entry name" value="Tudor"/>
</dbReference>
<evidence type="ECO:0000313" key="9">
    <source>
        <dbReference type="Ensembl" id="ENSECRP00000001960.1"/>
    </source>
</evidence>
<dbReference type="GO" id="GO:0016579">
    <property type="term" value="P:protein deubiquitination"/>
    <property type="evidence" value="ECO:0007669"/>
    <property type="project" value="TreeGrafter"/>
</dbReference>
<dbReference type="GO" id="GO:0006508">
    <property type="term" value="P:proteolysis"/>
    <property type="evidence" value="ECO:0007669"/>
    <property type="project" value="UniProtKB-KW"/>
</dbReference>
<evidence type="ECO:0000256" key="6">
    <source>
        <dbReference type="SAM" id="MobiDB-lite"/>
    </source>
</evidence>
<feature type="domain" description="Tudor" evidence="7">
    <location>
        <begin position="287"/>
        <end position="347"/>
    </location>
</feature>
<evidence type="ECO:0000256" key="1">
    <source>
        <dbReference type="ARBA" id="ARBA00000707"/>
    </source>
</evidence>
<dbReference type="Proteomes" id="UP000694620">
    <property type="component" value="Chromosome 5"/>
</dbReference>
<feature type="compositionally biased region" description="Polar residues" evidence="6">
    <location>
        <begin position="510"/>
        <end position="537"/>
    </location>
</feature>
<dbReference type="InterPro" id="IPR038765">
    <property type="entry name" value="Papain-like_cys_pep_sf"/>
</dbReference>
<feature type="compositionally biased region" description="Pro residues" evidence="6">
    <location>
        <begin position="586"/>
        <end position="600"/>
    </location>
</feature>
<dbReference type="GO" id="GO:0034122">
    <property type="term" value="P:negative regulation of toll-like receptor signaling pathway"/>
    <property type="evidence" value="ECO:0007669"/>
    <property type="project" value="TreeGrafter"/>
</dbReference>
<dbReference type="SUPFAM" id="SSF63748">
    <property type="entry name" value="Tudor/PWWP/MBT"/>
    <property type="match status" value="1"/>
</dbReference>
<sequence>MDGGLEAGVGGEGAKSEKLMDEYLKSQGLYRKETAKDGSCLFRAVAEQVLYCQSRHLLVRRTCAGYLLSNKDKYEAFVEGAYDDYLKRVENPQYWGGEVEISALSQIYKHDFIIFQEPGKPPVNVTENEFPNKVQLCFLNGNHYDSVYPEKYNEAAALCQSLLYELLYEKVFGLDVSSAVCGDYDCNGMGQESPKESISSVDSDSGSENDSCVQTDTSTDMNKFKSTIGNQVSKVQTRKEHPSAVSLSRSVLDSLNPEVYRNVEFDVWLKTQRAQQNLDYCIAAGMQYSVGDKCKVRLDQSGKYYNAYIQEVGAGDGQVVVFVKELATRQSIPVRNLEPPLQENSGGTWSTVPVKTKRPRPVNGHSVRGSGDSDSRKPAPKSTKSMSAVQPSNHQAAPVRSQYPVIQGEPKTANSKQPQPLRSPAYVPFWRSKCIYSGPSPGFGFKGPKQYFFNGRFRKCDPDAGLSSTKGEPKSFTVPSDDHRGKDGTVDSRVTFEVPRRDRQACPPSAKQNVSQVATQTSDTNLSKQSYLSMNEKQSTKQRAESQEPGERGPHVNLPEPNLCMKTGQKLEQPKVQASGKFACSPGPPGPDPTPPPPPLVNRGQPSTNTPSPLPADPPPYEAATCCMPGTLTPMGISPVPTASVHDPMMPQAPIISTPVAPYAVPMSAVTSLRCLLPKSHLPTRILCTLVFH</sequence>
<feature type="region of interest" description="Disordered" evidence="6">
    <location>
        <begin position="463"/>
        <end position="622"/>
    </location>
</feature>